<feature type="region of interest" description="Disordered" evidence="3">
    <location>
        <begin position="713"/>
        <end position="739"/>
    </location>
</feature>
<evidence type="ECO:0000313" key="6">
    <source>
        <dbReference type="Proteomes" id="UP000019478"/>
    </source>
</evidence>
<name>W9XRF5_9EURO</name>
<feature type="domain" description="UBC core" evidence="4">
    <location>
        <begin position="819"/>
        <end position="983"/>
    </location>
</feature>
<dbReference type="GeneID" id="19170731"/>
<evidence type="ECO:0000256" key="1">
    <source>
        <dbReference type="ARBA" id="ARBA00022679"/>
    </source>
</evidence>
<dbReference type="HOGENOM" id="CLU_005619_1_0_1"/>
<dbReference type="CDD" id="cd23837">
    <property type="entry name" value="UBCc_UBE2O"/>
    <property type="match status" value="1"/>
</dbReference>
<dbReference type="EMBL" id="AMGY01000005">
    <property type="protein sequence ID" value="EXJ82808.1"/>
    <property type="molecule type" value="Genomic_DNA"/>
</dbReference>
<evidence type="ECO:0000259" key="4">
    <source>
        <dbReference type="PROSITE" id="PS50127"/>
    </source>
</evidence>
<comment type="caution">
    <text evidence="5">The sequence shown here is derived from an EMBL/GenBank/DDBJ whole genome shotgun (WGS) entry which is preliminary data.</text>
</comment>
<dbReference type="GO" id="GO:0061631">
    <property type="term" value="F:ubiquitin conjugating enzyme activity"/>
    <property type="evidence" value="ECO:0007669"/>
    <property type="project" value="TreeGrafter"/>
</dbReference>
<keyword evidence="2" id="KW-0833">Ubl conjugation pathway</keyword>
<dbReference type="OrthoDB" id="47801at2759"/>
<keyword evidence="6" id="KW-1185">Reference proteome</keyword>
<dbReference type="SUPFAM" id="SSF54495">
    <property type="entry name" value="UBC-like"/>
    <property type="match status" value="1"/>
</dbReference>
<reference evidence="5 6" key="1">
    <citation type="submission" date="2013-03" db="EMBL/GenBank/DDBJ databases">
        <title>The Genome Sequence of Capronia epimyces CBS 606.96.</title>
        <authorList>
            <consortium name="The Broad Institute Genomics Platform"/>
            <person name="Cuomo C."/>
            <person name="de Hoog S."/>
            <person name="Gorbushina A."/>
            <person name="Walker B."/>
            <person name="Young S.K."/>
            <person name="Zeng Q."/>
            <person name="Gargeya S."/>
            <person name="Fitzgerald M."/>
            <person name="Haas B."/>
            <person name="Abouelleil A."/>
            <person name="Allen A.W."/>
            <person name="Alvarado L."/>
            <person name="Arachchi H.M."/>
            <person name="Berlin A.M."/>
            <person name="Chapman S.B."/>
            <person name="Gainer-Dewar J."/>
            <person name="Goldberg J."/>
            <person name="Griggs A."/>
            <person name="Gujja S."/>
            <person name="Hansen M."/>
            <person name="Howarth C."/>
            <person name="Imamovic A."/>
            <person name="Ireland A."/>
            <person name="Larimer J."/>
            <person name="McCowan C."/>
            <person name="Murphy C."/>
            <person name="Pearson M."/>
            <person name="Poon T.W."/>
            <person name="Priest M."/>
            <person name="Roberts A."/>
            <person name="Saif S."/>
            <person name="Shea T."/>
            <person name="Sisk P."/>
            <person name="Sykes S."/>
            <person name="Wortman J."/>
            <person name="Nusbaum C."/>
            <person name="Birren B."/>
        </authorList>
    </citation>
    <scope>NUCLEOTIDE SEQUENCE [LARGE SCALE GENOMIC DNA]</scope>
    <source>
        <strain evidence="5 6">CBS 606.96</strain>
    </source>
</reference>
<dbReference type="InterPro" id="IPR000608">
    <property type="entry name" value="UBC"/>
</dbReference>
<evidence type="ECO:0000256" key="3">
    <source>
        <dbReference type="SAM" id="MobiDB-lite"/>
    </source>
</evidence>
<dbReference type="SMART" id="SM00212">
    <property type="entry name" value="UBCc"/>
    <property type="match status" value="1"/>
</dbReference>
<dbReference type="RefSeq" id="XP_007734931.1">
    <property type="nucleotide sequence ID" value="XM_007736741.1"/>
</dbReference>
<feature type="compositionally biased region" description="Low complexity" evidence="3">
    <location>
        <begin position="717"/>
        <end position="726"/>
    </location>
</feature>
<dbReference type="PROSITE" id="PS50127">
    <property type="entry name" value="UBC_2"/>
    <property type="match status" value="1"/>
</dbReference>
<protein>
    <recommendedName>
        <fullName evidence="4">UBC core domain-containing protein</fullName>
    </recommendedName>
</protein>
<dbReference type="AlphaFoldDB" id="W9XRF5"/>
<sequence length="1084" mass="121052">MRALEINDHVAVKHDPSLYGTVQRTNTDSYDPLEDELIIAHTEVPADVLNEFVVKGVPPVGYAFVQFADEAAGSSLVSEDDLILLSRVFQIGDTVKREGNPMTGAVVNVSESYILEPIPTNQDFAKCLNFDPLGSSTCSPECESLLPPLFSHPKPHTLIYDVPAREVKRAQDLIKDDYIIFGEWLGVADDVEYDVVIVLDNRSVVVVTGLEALHIPVPDYGKPLVALPEPDGFKRPDILVATQGWSSTIPVQMPRPGTFVIVDRTTLRTGRWIDGSYNPNCPVHGYVVDIRAHQFSVDWVERNPAPVWDENHNRTPPLDLYLYDSIRDYREPPGLRPKKNLCVYDRGLMPSRTAQQQECIPGPESGTVHPYSETTQDICPGQDIAIGVHVRFRDPIGAAVKYQGNKATGHGKFGRIPPDISGGWDVNEFKVVYIKQQATVLWQDGSITTTDSTLLEEYGLFEVELAPTDIVLKREGMRQRPVGSRRSAKNSSKDFNEMTFFERPHDLLPQSVGVVQSVDPDERVARVRWYKEPKIELRSSGQVMAPNSRFGPIGDQIEDVSLYEIMSFPCLQRRRRDMCIIVPPGGVPKRADRSERLEPLKSLEWSTPWRTGPRSTIPTETAVDGGSHFSSKPNTDARKRVENPIEWIGEIVATGFDGSVTVRLGAARPCRDICIDSDHIGGLIADREMMDDINDDMMDVDSWADGVSIFSDEESVEPISESVEYEGGQRLDDDSGDENWVSDEDEAFADAHEELQDGDTEMVDAVEQHNDAPPSTNSRRSLLQLQAFLPTEAPPQFLVLDRQPPADQFGLHSTSTAGASLKRIMREHRILATSLPVGEIYLRTYESRLDLLRCLIIGPKDTPYENAPFLIDLYLPEGFPDVPPTAHFHSWTSGLGRINPNLYEEGKICLSLLGTWSGKNESESWSEKATLLQLLVSLQGLVFVKSPFYNEAGFEGYEHDKKYTRESEQYSEKAFVMARAFVKHAILRPPGGLEDVLAWLYLPHKPTEPESSLLGTIIHRSQQLIAKSEEARLAGDEQLLDSAGGKDNDTQVFLRPLSRGASVMLKRTLAELREHLDQLGMARL</sequence>
<gene>
    <name evidence="5" type="ORF">A1O3_06623</name>
</gene>
<proteinExistence type="predicted"/>
<dbReference type="eggNOG" id="KOG0895">
    <property type="taxonomic scope" value="Eukaryota"/>
</dbReference>
<dbReference type="PANTHER" id="PTHR46116">
    <property type="entry name" value="(E3-INDEPENDENT) E2 UBIQUITIN-CONJUGATING ENZYME"/>
    <property type="match status" value="1"/>
</dbReference>
<evidence type="ECO:0000313" key="5">
    <source>
        <dbReference type="EMBL" id="EXJ82808.1"/>
    </source>
</evidence>
<accession>W9XRF5</accession>
<dbReference type="Gene3D" id="3.10.110.10">
    <property type="entry name" value="Ubiquitin Conjugating Enzyme"/>
    <property type="match status" value="1"/>
</dbReference>
<dbReference type="STRING" id="1182542.W9XRF5"/>
<dbReference type="Proteomes" id="UP000019478">
    <property type="component" value="Unassembled WGS sequence"/>
</dbReference>
<keyword evidence="1" id="KW-0808">Transferase</keyword>
<dbReference type="Pfam" id="PF00179">
    <property type="entry name" value="UQ_con"/>
    <property type="match status" value="1"/>
</dbReference>
<dbReference type="InterPro" id="IPR016135">
    <property type="entry name" value="UBQ-conjugating_enzyme/RWD"/>
</dbReference>
<organism evidence="5 6">
    <name type="scientific">Capronia epimyces CBS 606.96</name>
    <dbReference type="NCBI Taxonomy" id="1182542"/>
    <lineage>
        <taxon>Eukaryota</taxon>
        <taxon>Fungi</taxon>
        <taxon>Dikarya</taxon>
        <taxon>Ascomycota</taxon>
        <taxon>Pezizomycotina</taxon>
        <taxon>Eurotiomycetes</taxon>
        <taxon>Chaetothyriomycetidae</taxon>
        <taxon>Chaetothyriales</taxon>
        <taxon>Herpotrichiellaceae</taxon>
        <taxon>Capronia</taxon>
    </lineage>
</organism>
<dbReference type="PANTHER" id="PTHR46116:SF15">
    <property type="entry name" value="(E3-INDEPENDENT) E2 UBIQUITIN-CONJUGATING ENZYME"/>
    <property type="match status" value="1"/>
</dbReference>
<evidence type="ECO:0000256" key="2">
    <source>
        <dbReference type="ARBA" id="ARBA00022786"/>
    </source>
</evidence>